<dbReference type="AlphaFoldDB" id="A0A2Z7BCN8"/>
<proteinExistence type="predicted"/>
<organism evidence="2 3">
    <name type="scientific">Dorcoceras hygrometricum</name>
    <dbReference type="NCBI Taxonomy" id="472368"/>
    <lineage>
        <taxon>Eukaryota</taxon>
        <taxon>Viridiplantae</taxon>
        <taxon>Streptophyta</taxon>
        <taxon>Embryophyta</taxon>
        <taxon>Tracheophyta</taxon>
        <taxon>Spermatophyta</taxon>
        <taxon>Magnoliopsida</taxon>
        <taxon>eudicotyledons</taxon>
        <taxon>Gunneridae</taxon>
        <taxon>Pentapetalae</taxon>
        <taxon>asterids</taxon>
        <taxon>lamiids</taxon>
        <taxon>Lamiales</taxon>
        <taxon>Gesneriaceae</taxon>
        <taxon>Didymocarpoideae</taxon>
        <taxon>Trichosporeae</taxon>
        <taxon>Loxocarpinae</taxon>
        <taxon>Dorcoceras</taxon>
    </lineage>
</organism>
<dbReference type="Proteomes" id="UP000250235">
    <property type="component" value="Unassembled WGS sequence"/>
</dbReference>
<protein>
    <submittedName>
        <fullName evidence="2">Uncharacterized protein</fullName>
    </submittedName>
</protein>
<feature type="compositionally biased region" description="Low complexity" evidence="1">
    <location>
        <begin position="30"/>
        <end position="40"/>
    </location>
</feature>
<dbReference type="EMBL" id="KV006896">
    <property type="protein sequence ID" value="KZV32264.1"/>
    <property type="molecule type" value="Genomic_DNA"/>
</dbReference>
<feature type="region of interest" description="Disordered" evidence="1">
    <location>
        <begin position="1"/>
        <end position="70"/>
    </location>
</feature>
<evidence type="ECO:0000313" key="2">
    <source>
        <dbReference type="EMBL" id="KZV32264.1"/>
    </source>
</evidence>
<evidence type="ECO:0000313" key="3">
    <source>
        <dbReference type="Proteomes" id="UP000250235"/>
    </source>
</evidence>
<reference evidence="2 3" key="1">
    <citation type="journal article" date="2015" name="Proc. Natl. Acad. Sci. U.S.A.">
        <title>The resurrection genome of Boea hygrometrica: A blueprint for survival of dehydration.</title>
        <authorList>
            <person name="Xiao L."/>
            <person name="Yang G."/>
            <person name="Zhang L."/>
            <person name="Yang X."/>
            <person name="Zhao S."/>
            <person name="Ji Z."/>
            <person name="Zhou Q."/>
            <person name="Hu M."/>
            <person name="Wang Y."/>
            <person name="Chen M."/>
            <person name="Xu Y."/>
            <person name="Jin H."/>
            <person name="Xiao X."/>
            <person name="Hu G."/>
            <person name="Bao F."/>
            <person name="Hu Y."/>
            <person name="Wan P."/>
            <person name="Li L."/>
            <person name="Deng X."/>
            <person name="Kuang T."/>
            <person name="Xiang C."/>
            <person name="Zhu J.K."/>
            <person name="Oliver M.J."/>
            <person name="He Y."/>
        </authorList>
    </citation>
    <scope>NUCLEOTIDE SEQUENCE [LARGE SCALE GENOMIC DNA]</scope>
    <source>
        <strain evidence="3">cv. XS01</strain>
    </source>
</reference>
<accession>A0A2Z7BCN8</accession>
<feature type="compositionally biased region" description="Polar residues" evidence="1">
    <location>
        <begin position="10"/>
        <end position="23"/>
    </location>
</feature>
<gene>
    <name evidence="2" type="ORF">F511_27378</name>
</gene>
<keyword evidence="3" id="KW-1185">Reference proteome</keyword>
<feature type="compositionally biased region" description="Basic residues" evidence="1">
    <location>
        <begin position="48"/>
        <end position="59"/>
    </location>
</feature>
<sequence length="70" mass="8122">MRDDFKRKCQMQQLVRGQSSQQPAKRPYQGLLRARLLRGSSSRDLRASKGHRVSRHHNSRGLLPLDLEGR</sequence>
<name>A0A2Z7BCN8_9LAMI</name>
<evidence type="ECO:0000256" key="1">
    <source>
        <dbReference type="SAM" id="MobiDB-lite"/>
    </source>
</evidence>